<evidence type="ECO:0000313" key="25">
    <source>
        <dbReference type="Proteomes" id="UP000238479"/>
    </source>
</evidence>
<evidence type="ECO:0000256" key="14">
    <source>
        <dbReference type="ARBA" id="ARBA00022989"/>
    </source>
</evidence>
<evidence type="ECO:0000256" key="15">
    <source>
        <dbReference type="ARBA" id="ARBA00023136"/>
    </source>
</evidence>
<dbReference type="GO" id="GO:0005524">
    <property type="term" value="F:ATP binding"/>
    <property type="evidence" value="ECO:0007669"/>
    <property type="project" value="UniProtKB-UniRule"/>
</dbReference>
<dbReference type="PROSITE" id="PS00108">
    <property type="entry name" value="PROTEIN_KINASE_ST"/>
    <property type="match status" value="1"/>
</dbReference>
<evidence type="ECO:0000256" key="5">
    <source>
        <dbReference type="ARBA" id="ARBA00022553"/>
    </source>
</evidence>
<keyword evidence="4 21" id="KW-0723">Serine/threonine-protein kinase</keyword>
<comment type="caution">
    <text evidence="24">The sequence shown here is derived from an EMBL/GenBank/DDBJ whole genome shotgun (WGS) entry which is preliminary data.</text>
</comment>
<protein>
    <recommendedName>
        <fullName evidence="2">non-specific serine/threonine protein kinase</fullName>
        <ecNumber evidence="2">2.7.11.1</ecNumber>
    </recommendedName>
</protein>
<accession>A0A2P6R6Y3</accession>
<evidence type="ECO:0000256" key="1">
    <source>
        <dbReference type="ARBA" id="ARBA00004162"/>
    </source>
</evidence>
<evidence type="ECO:0000256" key="22">
    <source>
        <dbReference type="SAM" id="Phobius"/>
    </source>
</evidence>
<evidence type="ECO:0000256" key="18">
    <source>
        <dbReference type="ARBA" id="ARBA00047899"/>
    </source>
</evidence>
<evidence type="ECO:0000256" key="12">
    <source>
        <dbReference type="ARBA" id="ARBA00022777"/>
    </source>
</evidence>
<comment type="similarity">
    <text evidence="21">Belongs to the protein kinase superfamily.</text>
</comment>
<dbReference type="PANTHER" id="PTHR48055:SF51">
    <property type="entry name" value="PROTEIN KINASE DOMAIN-CONTAINING PROTEIN"/>
    <property type="match status" value="1"/>
</dbReference>
<dbReference type="GO" id="GO:0004674">
    <property type="term" value="F:protein serine/threonine kinase activity"/>
    <property type="evidence" value="ECO:0007669"/>
    <property type="project" value="UniProtKB-KW"/>
</dbReference>
<dbReference type="InterPro" id="IPR051564">
    <property type="entry name" value="LRR_receptor-like_kinase"/>
</dbReference>
<dbReference type="SMART" id="SM00220">
    <property type="entry name" value="S_TKc"/>
    <property type="match status" value="1"/>
</dbReference>
<dbReference type="PROSITE" id="PS50011">
    <property type="entry name" value="PROTEIN_KINASE_DOM"/>
    <property type="match status" value="1"/>
</dbReference>
<keyword evidence="3" id="KW-1003">Cell membrane</keyword>
<dbReference type="GO" id="GO:0005886">
    <property type="term" value="C:plasma membrane"/>
    <property type="evidence" value="ECO:0007669"/>
    <property type="project" value="UniProtKB-SubCell"/>
</dbReference>
<dbReference type="InterPro" id="IPR032675">
    <property type="entry name" value="LRR_dom_sf"/>
</dbReference>
<feature type="domain" description="Protein kinase" evidence="23">
    <location>
        <begin position="128"/>
        <end position="420"/>
    </location>
</feature>
<dbReference type="EC" id="2.7.11.1" evidence="2"/>
<evidence type="ECO:0000256" key="20">
    <source>
        <dbReference type="PROSITE-ProRule" id="PRU10141"/>
    </source>
</evidence>
<evidence type="ECO:0000256" key="10">
    <source>
        <dbReference type="ARBA" id="ARBA00022737"/>
    </source>
</evidence>
<dbReference type="Gene3D" id="1.10.510.10">
    <property type="entry name" value="Transferase(Phosphotransferase) domain 1"/>
    <property type="match status" value="1"/>
</dbReference>
<dbReference type="Pfam" id="PF07714">
    <property type="entry name" value="PK_Tyr_Ser-Thr"/>
    <property type="match status" value="1"/>
</dbReference>
<organism evidence="24 25">
    <name type="scientific">Rosa chinensis</name>
    <name type="common">China rose</name>
    <dbReference type="NCBI Taxonomy" id="74649"/>
    <lineage>
        <taxon>Eukaryota</taxon>
        <taxon>Viridiplantae</taxon>
        <taxon>Streptophyta</taxon>
        <taxon>Embryophyta</taxon>
        <taxon>Tracheophyta</taxon>
        <taxon>Spermatophyta</taxon>
        <taxon>Magnoliopsida</taxon>
        <taxon>eudicotyledons</taxon>
        <taxon>Gunneridae</taxon>
        <taxon>Pentapetalae</taxon>
        <taxon>rosids</taxon>
        <taxon>fabids</taxon>
        <taxon>Rosales</taxon>
        <taxon>Rosaceae</taxon>
        <taxon>Rosoideae</taxon>
        <taxon>Rosoideae incertae sedis</taxon>
        <taxon>Rosa</taxon>
    </lineage>
</organism>
<evidence type="ECO:0000256" key="13">
    <source>
        <dbReference type="ARBA" id="ARBA00022840"/>
    </source>
</evidence>
<dbReference type="AlphaFoldDB" id="A0A2P6R6Y3"/>
<evidence type="ECO:0000256" key="17">
    <source>
        <dbReference type="ARBA" id="ARBA00023180"/>
    </source>
</evidence>
<keyword evidence="25" id="KW-1185">Reference proteome</keyword>
<evidence type="ECO:0000256" key="2">
    <source>
        <dbReference type="ARBA" id="ARBA00012513"/>
    </source>
</evidence>
<dbReference type="Proteomes" id="UP000238479">
    <property type="component" value="Chromosome 3"/>
</dbReference>
<sequence length="426" mass="47771">MIKNLNLSYNRLSGEIPDTGRIKSFNRSSFLGNVGLCGGSALLGRPPCVVQKREYIIRKSILYPLVAAVAVVCVLVAVFVYCFFFFFRKRDSKPEHPEHRMLRVMGSPSHHGSQIFTQRELEIATGEFNESHLLGRGTSGAVYKAVIDNGENNQNIVAVKVLHGDGNQSYRSFKRECQIMSQVKHRNLVRMVGYTWNKQFKALILEYIDNGNLAQHLYPGELEEGACELSLRDRMSIAIDVASGLEYLQEGCPVQIMHCDIKPENVLIDNNMVAHVADFGIGKLNAAVKSNESHVSTTHFLRGSIGYIPPEYGQGIEVSAKGDIYSFGVMVLEMITRRRPTSNMFPDGLDLRKWVVSSFPDHVWDVVDSTLKEIQSTHGALDELEKCCIQMLDVGLMCTEENPHERPAMSFVVQKLKQVMKSSNII</sequence>
<comment type="subcellular location">
    <subcellularLocation>
        <location evidence="1">Cell membrane</location>
        <topology evidence="1">Single-pass membrane protein</topology>
    </subcellularLocation>
</comment>
<evidence type="ECO:0000256" key="7">
    <source>
        <dbReference type="ARBA" id="ARBA00022679"/>
    </source>
</evidence>
<keyword evidence="7 24" id="KW-0808">Transferase</keyword>
<keyword evidence="17" id="KW-0325">Glycoprotein</keyword>
<feature type="transmembrane region" description="Helical" evidence="22">
    <location>
        <begin position="61"/>
        <end position="87"/>
    </location>
</feature>
<keyword evidence="8 22" id="KW-0812">Transmembrane</keyword>
<keyword evidence="13 20" id="KW-0067">ATP-binding</keyword>
<dbReference type="Gramene" id="PRQ42181">
    <property type="protein sequence ID" value="PRQ42181"/>
    <property type="gene ID" value="RchiOBHm_Chr3g0454811"/>
</dbReference>
<keyword evidence="15 22" id="KW-0472">Membrane</keyword>
<dbReference type="InterPro" id="IPR001245">
    <property type="entry name" value="Ser-Thr/Tyr_kinase_cat_dom"/>
</dbReference>
<evidence type="ECO:0000256" key="3">
    <source>
        <dbReference type="ARBA" id="ARBA00022475"/>
    </source>
</evidence>
<keyword evidence="11 20" id="KW-0547">Nucleotide-binding</keyword>
<evidence type="ECO:0000256" key="19">
    <source>
        <dbReference type="ARBA" id="ARBA00048679"/>
    </source>
</evidence>
<dbReference type="FunFam" id="1.10.510.10:FF:000358">
    <property type="entry name" value="Putative leucine-rich repeat receptor-like serine/threonine-protein kinase"/>
    <property type="match status" value="1"/>
</dbReference>
<dbReference type="STRING" id="74649.A0A2P6R6Y3"/>
<evidence type="ECO:0000256" key="9">
    <source>
        <dbReference type="ARBA" id="ARBA00022729"/>
    </source>
</evidence>
<keyword evidence="14 22" id="KW-1133">Transmembrane helix</keyword>
<evidence type="ECO:0000259" key="23">
    <source>
        <dbReference type="PROSITE" id="PS50011"/>
    </source>
</evidence>
<gene>
    <name evidence="24" type="ORF">RchiOBHm_Chr3g0454811</name>
</gene>
<reference evidence="24 25" key="1">
    <citation type="journal article" date="2018" name="Nat. Genet.">
        <title>The Rosa genome provides new insights in the design of modern roses.</title>
        <authorList>
            <person name="Bendahmane M."/>
        </authorList>
    </citation>
    <scope>NUCLEOTIDE SEQUENCE [LARGE SCALE GENOMIC DNA]</scope>
    <source>
        <strain evidence="25">cv. Old Blush</strain>
    </source>
</reference>
<comment type="catalytic activity">
    <reaction evidence="19">
        <text>L-seryl-[protein] + ATP = O-phospho-L-seryl-[protein] + ADP + H(+)</text>
        <dbReference type="Rhea" id="RHEA:17989"/>
        <dbReference type="Rhea" id="RHEA-COMP:9863"/>
        <dbReference type="Rhea" id="RHEA-COMP:11604"/>
        <dbReference type="ChEBI" id="CHEBI:15378"/>
        <dbReference type="ChEBI" id="CHEBI:29999"/>
        <dbReference type="ChEBI" id="CHEBI:30616"/>
        <dbReference type="ChEBI" id="CHEBI:83421"/>
        <dbReference type="ChEBI" id="CHEBI:456216"/>
        <dbReference type="EC" id="2.7.11.1"/>
    </reaction>
</comment>
<evidence type="ECO:0000256" key="4">
    <source>
        <dbReference type="ARBA" id="ARBA00022527"/>
    </source>
</evidence>
<dbReference type="SUPFAM" id="SSF56112">
    <property type="entry name" value="Protein kinase-like (PK-like)"/>
    <property type="match status" value="1"/>
</dbReference>
<feature type="binding site" evidence="20">
    <location>
        <position position="160"/>
    </location>
    <ligand>
        <name>ATP</name>
        <dbReference type="ChEBI" id="CHEBI:30616"/>
    </ligand>
</feature>
<proteinExistence type="inferred from homology"/>
<evidence type="ECO:0000256" key="6">
    <source>
        <dbReference type="ARBA" id="ARBA00022614"/>
    </source>
</evidence>
<keyword evidence="16" id="KW-0675">Receptor</keyword>
<dbReference type="PANTHER" id="PTHR48055">
    <property type="entry name" value="LEUCINE-RICH REPEAT RECEPTOR PROTEIN KINASE EMS1"/>
    <property type="match status" value="1"/>
</dbReference>
<evidence type="ECO:0000313" key="24">
    <source>
        <dbReference type="EMBL" id="PRQ42181.1"/>
    </source>
</evidence>
<dbReference type="Gene3D" id="3.30.200.20">
    <property type="entry name" value="Phosphorylase Kinase, domain 1"/>
    <property type="match status" value="1"/>
</dbReference>
<name>A0A2P6R6Y3_ROSCH</name>
<keyword evidence="9" id="KW-0732">Signal</keyword>
<dbReference type="PROSITE" id="PS00107">
    <property type="entry name" value="PROTEIN_KINASE_ATP"/>
    <property type="match status" value="1"/>
</dbReference>
<dbReference type="OrthoDB" id="1640047at2759"/>
<keyword evidence="10" id="KW-0677">Repeat</keyword>
<dbReference type="Gene3D" id="3.80.10.10">
    <property type="entry name" value="Ribonuclease Inhibitor"/>
    <property type="match status" value="1"/>
</dbReference>
<dbReference type="InterPro" id="IPR017441">
    <property type="entry name" value="Protein_kinase_ATP_BS"/>
</dbReference>
<dbReference type="InterPro" id="IPR008271">
    <property type="entry name" value="Ser/Thr_kinase_AS"/>
</dbReference>
<evidence type="ECO:0000256" key="16">
    <source>
        <dbReference type="ARBA" id="ARBA00023170"/>
    </source>
</evidence>
<keyword evidence="6" id="KW-0433">Leucine-rich repeat</keyword>
<evidence type="ECO:0000256" key="8">
    <source>
        <dbReference type="ARBA" id="ARBA00022692"/>
    </source>
</evidence>
<evidence type="ECO:0000256" key="11">
    <source>
        <dbReference type="ARBA" id="ARBA00022741"/>
    </source>
</evidence>
<dbReference type="OMA" id="VADEHMI"/>
<dbReference type="InterPro" id="IPR000719">
    <property type="entry name" value="Prot_kinase_dom"/>
</dbReference>
<keyword evidence="12" id="KW-0418">Kinase</keyword>
<dbReference type="EMBL" id="PDCK01000041">
    <property type="protein sequence ID" value="PRQ42181.1"/>
    <property type="molecule type" value="Genomic_DNA"/>
</dbReference>
<dbReference type="InterPro" id="IPR011009">
    <property type="entry name" value="Kinase-like_dom_sf"/>
</dbReference>
<comment type="catalytic activity">
    <reaction evidence="18">
        <text>L-threonyl-[protein] + ATP = O-phospho-L-threonyl-[protein] + ADP + H(+)</text>
        <dbReference type="Rhea" id="RHEA:46608"/>
        <dbReference type="Rhea" id="RHEA-COMP:11060"/>
        <dbReference type="Rhea" id="RHEA-COMP:11605"/>
        <dbReference type="ChEBI" id="CHEBI:15378"/>
        <dbReference type="ChEBI" id="CHEBI:30013"/>
        <dbReference type="ChEBI" id="CHEBI:30616"/>
        <dbReference type="ChEBI" id="CHEBI:61977"/>
        <dbReference type="ChEBI" id="CHEBI:456216"/>
        <dbReference type="EC" id="2.7.11.1"/>
    </reaction>
</comment>
<evidence type="ECO:0000256" key="21">
    <source>
        <dbReference type="RuleBase" id="RU000304"/>
    </source>
</evidence>
<keyword evidence="5" id="KW-0597">Phosphoprotein</keyword>